<name>A0A401WB97_STREY</name>
<keyword evidence="3" id="KW-1185">Reference proteome</keyword>
<feature type="transmembrane region" description="Helical" evidence="1">
    <location>
        <begin position="67"/>
        <end position="88"/>
    </location>
</feature>
<dbReference type="Proteomes" id="UP000286746">
    <property type="component" value="Unassembled WGS sequence"/>
</dbReference>
<protein>
    <submittedName>
        <fullName evidence="2">Membrane protein</fullName>
    </submittedName>
</protein>
<keyword evidence="1" id="KW-0812">Transmembrane</keyword>
<proteinExistence type="predicted"/>
<evidence type="ECO:0000313" key="3">
    <source>
        <dbReference type="Proteomes" id="UP000286746"/>
    </source>
</evidence>
<dbReference type="InterPro" id="IPR021215">
    <property type="entry name" value="DUF2752"/>
</dbReference>
<accession>A0A401WB97</accession>
<keyword evidence="1" id="KW-1133">Transmembrane helix</keyword>
<evidence type="ECO:0000313" key="2">
    <source>
        <dbReference type="EMBL" id="GCD46540.1"/>
    </source>
</evidence>
<comment type="caution">
    <text evidence="2">The sequence shown here is derived from an EMBL/GenBank/DDBJ whole genome shotgun (WGS) entry which is preliminary data.</text>
</comment>
<dbReference type="Pfam" id="PF10825">
    <property type="entry name" value="DUF2752"/>
    <property type="match status" value="1"/>
</dbReference>
<dbReference type="EMBL" id="BHZD01000001">
    <property type="protein sequence ID" value="GCD46540.1"/>
    <property type="molecule type" value="Genomic_DNA"/>
</dbReference>
<gene>
    <name evidence="2" type="ORF">GKJPGBOP_06290</name>
</gene>
<organism evidence="2 3">
    <name type="scientific">Streptomyces paromomycinus</name>
    <name type="common">Streptomyces rimosus subsp. paromomycinus</name>
    <dbReference type="NCBI Taxonomy" id="92743"/>
    <lineage>
        <taxon>Bacteria</taxon>
        <taxon>Bacillati</taxon>
        <taxon>Actinomycetota</taxon>
        <taxon>Actinomycetes</taxon>
        <taxon>Kitasatosporales</taxon>
        <taxon>Streptomycetaceae</taxon>
        <taxon>Streptomyces</taxon>
    </lineage>
</organism>
<feature type="transmembrane region" description="Helical" evidence="1">
    <location>
        <begin position="34"/>
        <end position="55"/>
    </location>
</feature>
<dbReference type="AlphaFoldDB" id="A0A401WB97"/>
<sequence>MAPAVRRLAAPLGAMTAVIASFAFVGLVDPNEPGHYPACPLLALTGIYCPACGGLRSAHAVAHGDLATAAGANVLAVAGYAAFMLFWAVWTVRAARGLPTVAPRPGAAHWWALAGLLLAFTAVRNLPVGEGLTP</sequence>
<reference evidence="2 3" key="1">
    <citation type="submission" date="2018-11" db="EMBL/GenBank/DDBJ databases">
        <title>Whole genome sequence of Streptomyces paromomycinus NBRC 15454(T).</title>
        <authorList>
            <person name="Komaki H."/>
            <person name="Tamura T."/>
        </authorList>
    </citation>
    <scope>NUCLEOTIDE SEQUENCE [LARGE SCALE GENOMIC DNA]</scope>
    <source>
        <strain evidence="2 3">NBRC 15454</strain>
    </source>
</reference>
<keyword evidence="1" id="KW-0472">Membrane</keyword>
<feature type="transmembrane region" description="Helical" evidence="1">
    <location>
        <begin position="7"/>
        <end position="28"/>
    </location>
</feature>
<feature type="transmembrane region" description="Helical" evidence="1">
    <location>
        <begin position="108"/>
        <end position="126"/>
    </location>
</feature>
<evidence type="ECO:0000256" key="1">
    <source>
        <dbReference type="SAM" id="Phobius"/>
    </source>
</evidence>